<evidence type="ECO:0000313" key="6">
    <source>
        <dbReference type="Proteomes" id="UP001497482"/>
    </source>
</evidence>
<keyword evidence="6" id="KW-1185">Reference proteome</keyword>
<name>A0AAV2MUH6_KNICA</name>
<evidence type="ECO:0000313" key="5">
    <source>
        <dbReference type="EMBL" id="CAL1616789.1"/>
    </source>
</evidence>
<reference evidence="5 6" key="1">
    <citation type="submission" date="2024-04" db="EMBL/GenBank/DDBJ databases">
        <authorList>
            <person name="Waldvogel A.-M."/>
            <person name="Schoenle A."/>
        </authorList>
    </citation>
    <scope>NUCLEOTIDE SEQUENCE [LARGE SCALE GENOMIC DNA]</scope>
</reference>
<dbReference type="PROSITE" id="PS50068">
    <property type="entry name" value="LDLRA_2"/>
    <property type="match status" value="1"/>
</dbReference>
<evidence type="ECO:0000256" key="4">
    <source>
        <dbReference type="SAM" id="Phobius"/>
    </source>
</evidence>
<keyword evidence="4" id="KW-0472">Membrane</keyword>
<evidence type="ECO:0000256" key="2">
    <source>
        <dbReference type="PROSITE-ProRule" id="PRU00124"/>
    </source>
</evidence>
<comment type="caution">
    <text evidence="2">Lacks conserved residue(s) required for the propagation of feature annotation.</text>
</comment>
<proteinExistence type="predicted"/>
<keyword evidence="4" id="KW-1133">Transmembrane helix</keyword>
<dbReference type="Proteomes" id="UP001497482">
    <property type="component" value="Chromosome 9"/>
</dbReference>
<dbReference type="Pfam" id="PF00057">
    <property type="entry name" value="Ldl_recept_a"/>
    <property type="match status" value="1"/>
</dbReference>
<gene>
    <name evidence="5" type="ORF">KC01_LOCUS42496</name>
</gene>
<feature type="transmembrane region" description="Helical" evidence="4">
    <location>
        <begin position="34"/>
        <end position="59"/>
    </location>
</feature>
<dbReference type="SMART" id="SM00192">
    <property type="entry name" value="LDLa"/>
    <property type="match status" value="1"/>
</dbReference>
<evidence type="ECO:0000256" key="1">
    <source>
        <dbReference type="ARBA" id="ARBA00023157"/>
    </source>
</evidence>
<keyword evidence="1 2" id="KW-1015">Disulfide bond</keyword>
<protein>
    <submittedName>
        <fullName evidence="5">Uncharacterized protein</fullName>
    </submittedName>
</protein>
<dbReference type="SUPFAM" id="SSF57424">
    <property type="entry name" value="LDL receptor-like module"/>
    <property type="match status" value="1"/>
</dbReference>
<feature type="region of interest" description="Disordered" evidence="3">
    <location>
        <begin position="120"/>
        <end position="190"/>
    </location>
</feature>
<dbReference type="CDD" id="cd00112">
    <property type="entry name" value="LDLa"/>
    <property type="match status" value="1"/>
</dbReference>
<dbReference type="AlphaFoldDB" id="A0AAV2MUH6"/>
<feature type="disulfide bond" evidence="2">
    <location>
        <begin position="90"/>
        <end position="105"/>
    </location>
</feature>
<dbReference type="Gene3D" id="4.10.400.10">
    <property type="entry name" value="Low-density Lipoprotein Receptor"/>
    <property type="match status" value="1"/>
</dbReference>
<accession>A0AAV2MUH6</accession>
<dbReference type="InterPro" id="IPR036055">
    <property type="entry name" value="LDL_receptor-like_sf"/>
</dbReference>
<dbReference type="EMBL" id="OZ035831">
    <property type="protein sequence ID" value="CAL1616789.1"/>
    <property type="molecule type" value="Genomic_DNA"/>
</dbReference>
<sequence>MMGRQTAVSPAPSAVTQPDEPQLLLIKPVQTLRLVWSLLFLFVAMRVFGLVCLAAMHLFPGVCGGPALRCSRGSSSCADGSSCFLDSHQCDGETDCSDGSDEENCAVNCTEADPCPRPRTRVRGSGPVSEAADPCPRQRTRVRGRGPVSEAADPCPRPRTRVRGRGPVSEAADPCPRTRVRGPVSEAADLRPRTRVRGRGPVSEAADPCPRPLVLDFSSFYQCYIKLY</sequence>
<dbReference type="InterPro" id="IPR002172">
    <property type="entry name" value="LDrepeatLR_classA_rpt"/>
</dbReference>
<organism evidence="5 6">
    <name type="scientific">Knipowitschia caucasica</name>
    <name type="common">Caucasian dwarf goby</name>
    <name type="synonym">Pomatoschistus caucasicus</name>
    <dbReference type="NCBI Taxonomy" id="637954"/>
    <lineage>
        <taxon>Eukaryota</taxon>
        <taxon>Metazoa</taxon>
        <taxon>Chordata</taxon>
        <taxon>Craniata</taxon>
        <taxon>Vertebrata</taxon>
        <taxon>Euteleostomi</taxon>
        <taxon>Actinopterygii</taxon>
        <taxon>Neopterygii</taxon>
        <taxon>Teleostei</taxon>
        <taxon>Neoteleostei</taxon>
        <taxon>Acanthomorphata</taxon>
        <taxon>Gobiaria</taxon>
        <taxon>Gobiiformes</taxon>
        <taxon>Gobioidei</taxon>
        <taxon>Gobiidae</taxon>
        <taxon>Gobiinae</taxon>
        <taxon>Knipowitschia</taxon>
    </lineage>
</organism>
<evidence type="ECO:0000256" key="3">
    <source>
        <dbReference type="SAM" id="MobiDB-lite"/>
    </source>
</evidence>
<keyword evidence="4" id="KW-0812">Transmembrane</keyword>